<reference evidence="2 3" key="1">
    <citation type="journal article" date="2019" name="Nat. Med.">
        <title>A library of human gut bacterial isolates paired with longitudinal multiomics data enables mechanistic microbiome research.</title>
        <authorList>
            <person name="Poyet M."/>
            <person name="Groussin M."/>
            <person name="Gibbons S.M."/>
            <person name="Avila-Pacheco J."/>
            <person name="Jiang X."/>
            <person name="Kearney S.M."/>
            <person name="Perrotta A.R."/>
            <person name="Berdy B."/>
            <person name="Zhao S."/>
            <person name="Lieberman T.D."/>
            <person name="Swanson P.K."/>
            <person name="Smith M."/>
            <person name="Roesemann S."/>
            <person name="Alexander J.E."/>
            <person name="Rich S.A."/>
            <person name="Livny J."/>
            <person name="Vlamakis H."/>
            <person name="Clish C."/>
            <person name="Bullock K."/>
            <person name="Deik A."/>
            <person name="Scott J."/>
            <person name="Pierce K.A."/>
            <person name="Xavier R.J."/>
            <person name="Alm E.J."/>
        </authorList>
    </citation>
    <scope>NUCLEOTIDE SEQUENCE [LARGE SCALE GENOMIC DNA]</scope>
    <source>
        <strain evidence="2 3">BIOML-A165</strain>
    </source>
</reference>
<dbReference type="Proteomes" id="UP000460317">
    <property type="component" value="Unassembled WGS sequence"/>
</dbReference>
<accession>A0A7J5JS55</accession>
<keyword evidence="1" id="KW-0472">Membrane</keyword>
<dbReference type="AlphaFoldDB" id="A0A7J5JS55"/>
<feature type="transmembrane region" description="Helical" evidence="1">
    <location>
        <begin position="87"/>
        <end position="108"/>
    </location>
</feature>
<protein>
    <recommendedName>
        <fullName evidence="4">Glycosyltransferase RgtA/B/C/D-like domain-containing protein</fullName>
    </recommendedName>
</protein>
<feature type="transmembrane region" description="Helical" evidence="1">
    <location>
        <begin position="120"/>
        <end position="141"/>
    </location>
</feature>
<evidence type="ECO:0000313" key="2">
    <source>
        <dbReference type="EMBL" id="KAB4454267.1"/>
    </source>
</evidence>
<keyword evidence="1" id="KW-0812">Transmembrane</keyword>
<evidence type="ECO:0008006" key="4">
    <source>
        <dbReference type="Google" id="ProtNLM"/>
    </source>
</evidence>
<evidence type="ECO:0000256" key="1">
    <source>
        <dbReference type="SAM" id="Phobius"/>
    </source>
</evidence>
<dbReference type="EMBL" id="WCSB01000003">
    <property type="protein sequence ID" value="KAB4454267.1"/>
    <property type="molecule type" value="Genomic_DNA"/>
</dbReference>
<proteinExistence type="predicted"/>
<name>A0A7J5JS55_BACT4</name>
<feature type="transmembrane region" description="Helical" evidence="1">
    <location>
        <begin position="408"/>
        <end position="428"/>
    </location>
</feature>
<keyword evidence="1" id="KW-1133">Transmembrane helix</keyword>
<gene>
    <name evidence="2" type="ORF">GAN93_05295</name>
</gene>
<sequence>MKVSKFFESLRVVVNSEEENVQLRWIYGIAIISVLLNLTLYGWKTLADSGGYIDAWNVFISGDIDWGRTPVYPFFLGTLRFFVGSNLLYWAVVCVQSFIFLLSVRYFYRLTKIFSGRSSITFWFTVFYCLVPGIVSWNNAILTESLAVTGSVFLFYFAVNGWIKSQVSSLVGFGICLCFLCMLRPSFLYLLPIFFCFWLVAFFLKKKGRIACYGLCGVIITIGVVLCYCFAFQKKYGVFTPSGIGTLNQYCIARQRNLLNPDVIENPALRGDIERILQQEKPKTVDPFYTEFSDLRTRYPLEDIHNALSASVKSNFGLFLKEAINIAGYAGNRNVFDSYVTKKTLIKVKLNVIYFLIAIYAIFLVINICRSRKIPYLSILMLVAGCGSLVLIFVGAQEEWSRLLLPSVPLFLLMTSQMLSASGLKIMIRKENDFELK</sequence>
<comment type="caution">
    <text evidence="2">The sequence shown here is derived from an EMBL/GenBank/DDBJ whole genome shotgun (WGS) entry which is preliminary data.</text>
</comment>
<feature type="transmembrane region" description="Helical" evidence="1">
    <location>
        <begin position="153"/>
        <end position="180"/>
    </location>
</feature>
<feature type="transmembrane region" description="Helical" evidence="1">
    <location>
        <begin position="210"/>
        <end position="231"/>
    </location>
</feature>
<evidence type="ECO:0000313" key="3">
    <source>
        <dbReference type="Proteomes" id="UP000460317"/>
    </source>
</evidence>
<organism evidence="2 3">
    <name type="scientific">Bacteroides thetaiotaomicron</name>
    <dbReference type="NCBI Taxonomy" id="818"/>
    <lineage>
        <taxon>Bacteria</taxon>
        <taxon>Pseudomonadati</taxon>
        <taxon>Bacteroidota</taxon>
        <taxon>Bacteroidia</taxon>
        <taxon>Bacteroidales</taxon>
        <taxon>Bacteroidaceae</taxon>
        <taxon>Bacteroides</taxon>
    </lineage>
</organism>
<feature type="transmembrane region" description="Helical" evidence="1">
    <location>
        <begin position="352"/>
        <end position="368"/>
    </location>
</feature>
<dbReference type="RefSeq" id="WP_016269316.1">
    <property type="nucleotide sequence ID" value="NZ_CP134821.1"/>
</dbReference>
<feature type="transmembrane region" description="Helical" evidence="1">
    <location>
        <begin position="21"/>
        <end position="43"/>
    </location>
</feature>
<feature type="transmembrane region" description="Helical" evidence="1">
    <location>
        <begin position="187"/>
        <end position="204"/>
    </location>
</feature>
<feature type="transmembrane region" description="Helical" evidence="1">
    <location>
        <begin position="374"/>
        <end position="396"/>
    </location>
</feature>